<proteinExistence type="inferred from homology"/>
<dbReference type="InterPro" id="IPR005829">
    <property type="entry name" value="Sugar_transporter_CS"/>
</dbReference>
<evidence type="ECO:0000259" key="7">
    <source>
        <dbReference type="PROSITE" id="PS50850"/>
    </source>
</evidence>
<dbReference type="EMBL" id="JAODAN010000005">
    <property type="protein sequence ID" value="KAK1923962.1"/>
    <property type="molecule type" value="Genomic_DNA"/>
</dbReference>
<dbReference type="InterPro" id="IPR005828">
    <property type="entry name" value="MFS_sugar_transport-like"/>
</dbReference>
<feature type="transmembrane region" description="Helical" evidence="6">
    <location>
        <begin position="345"/>
        <end position="367"/>
    </location>
</feature>
<dbReference type="GO" id="GO:0005351">
    <property type="term" value="F:carbohydrate:proton symporter activity"/>
    <property type="evidence" value="ECO:0007669"/>
    <property type="project" value="TreeGrafter"/>
</dbReference>
<accession>A0AAD9CYU9</accession>
<keyword evidence="3 6" id="KW-0812">Transmembrane</keyword>
<dbReference type="SUPFAM" id="SSF103473">
    <property type="entry name" value="MFS general substrate transporter"/>
    <property type="match status" value="1"/>
</dbReference>
<evidence type="ECO:0000256" key="2">
    <source>
        <dbReference type="ARBA" id="ARBA00010992"/>
    </source>
</evidence>
<dbReference type="PANTHER" id="PTHR48022:SF52">
    <property type="entry name" value="SUGAR TRANSPORTER, PUTATIVE-RELATED"/>
    <property type="match status" value="1"/>
</dbReference>
<dbReference type="PANTHER" id="PTHR48022">
    <property type="entry name" value="PLASTIDIC GLUCOSE TRANSPORTER 4"/>
    <property type="match status" value="1"/>
</dbReference>
<dbReference type="PROSITE" id="PS00216">
    <property type="entry name" value="SUGAR_TRANSPORT_1"/>
    <property type="match status" value="2"/>
</dbReference>
<dbReference type="Pfam" id="PF00083">
    <property type="entry name" value="Sugar_tr"/>
    <property type="match status" value="1"/>
</dbReference>
<evidence type="ECO:0000313" key="8">
    <source>
        <dbReference type="EMBL" id="KAK1923962.1"/>
    </source>
</evidence>
<protein>
    <submittedName>
        <fullName evidence="8">Lactose permease</fullName>
    </submittedName>
</protein>
<evidence type="ECO:0000256" key="5">
    <source>
        <dbReference type="ARBA" id="ARBA00023136"/>
    </source>
</evidence>
<evidence type="ECO:0000313" key="9">
    <source>
        <dbReference type="Proteomes" id="UP001182556"/>
    </source>
</evidence>
<keyword evidence="9" id="KW-1185">Reference proteome</keyword>
<feature type="transmembrane region" description="Helical" evidence="6">
    <location>
        <begin position="320"/>
        <end position="338"/>
    </location>
</feature>
<evidence type="ECO:0000256" key="4">
    <source>
        <dbReference type="ARBA" id="ARBA00022989"/>
    </source>
</evidence>
<dbReference type="InterPro" id="IPR020846">
    <property type="entry name" value="MFS_dom"/>
</dbReference>
<name>A0AAD9CYU9_PAPLA</name>
<reference evidence="8" key="1">
    <citation type="submission" date="2023-02" db="EMBL/GenBank/DDBJ databases">
        <title>Identification and recombinant expression of a fungal hydrolase from Papiliotrema laurentii that hydrolyzes apple cutin and clears colloidal polyester polyurethane.</title>
        <authorList>
            <consortium name="DOE Joint Genome Institute"/>
            <person name="Roman V.A."/>
            <person name="Bojanowski C."/>
            <person name="Crable B.R."/>
            <person name="Wagner D.N."/>
            <person name="Hung C.S."/>
            <person name="Nadeau L.J."/>
            <person name="Schratz L."/>
            <person name="Haridas S."/>
            <person name="Pangilinan J."/>
            <person name="Lipzen A."/>
            <person name="Na H."/>
            <person name="Yan M."/>
            <person name="Ng V."/>
            <person name="Grigoriev I.V."/>
            <person name="Spatafora J.W."/>
            <person name="Barlow D."/>
            <person name="Biffinger J."/>
            <person name="Kelley-Loughnane N."/>
            <person name="Varaljay V.A."/>
            <person name="Crookes-Goodson W.J."/>
        </authorList>
    </citation>
    <scope>NUCLEOTIDE SEQUENCE</scope>
    <source>
        <strain evidence="8">5307AH</strain>
    </source>
</reference>
<feature type="transmembrane region" description="Helical" evidence="6">
    <location>
        <begin position="379"/>
        <end position="402"/>
    </location>
</feature>
<comment type="similarity">
    <text evidence="2">Belongs to the major facilitator superfamily. Sugar transporter (TC 2.A.1.1) family.</text>
</comment>
<feature type="transmembrane region" description="Helical" evidence="6">
    <location>
        <begin position="97"/>
        <end position="115"/>
    </location>
</feature>
<dbReference type="InterPro" id="IPR036259">
    <property type="entry name" value="MFS_trans_sf"/>
</dbReference>
<comment type="subcellular location">
    <subcellularLocation>
        <location evidence="1">Membrane</location>
        <topology evidence="1">Multi-pass membrane protein</topology>
    </subcellularLocation>
</comment>
<evidence type="ECO:0000256" key="3">
    <source>
        <dbReference type="ARBA" id="ARBA00022692"/>
    </source>
</evidence>
<feature type="transmembrane region" description="Helical" evidence="6">
    <location>
        <begin position="444"/>
        <end position="460"/>
    </location>
</feature>
<feature type="transmembrane region" description="Helical" evidence="6">
    <location>
        <begin position="127"/>
        <end position="147"/>
    </location>
</feature>
<feature type="transmembrane region" description="Helical" evidence="6">
    <location>
        <begin position="278"/>
        <end position="300"/>
    </location>
</feature>
<keyword evidence="5 6" id="KW-0472">Membrane</keyword>
<feature type="transmembrane region" description="Helical" evidence="6">
    <location>
        <begin position="159"/>
        <end position="181"/>
    </location>
</feature>
<feature type="transmembrane region" description="Helical" evidence="6">
    <location>
        <begin position="187"/>
        <end position="209"/>
    </location>
</feature>
<gene>
    <name evidence="8" type="ORF">DB88DRAFT_259478</name>
</gene>
<evidence type="ECO:0000256" key="1">
    <source>
        <dbReference type="ARBA" id="ARBA00004141"/>
    </source>
</evidence>
<feature type="transmembrane region" description="Helical" evidence="6">
    <location>
        <begin position="68"/>
        <end position="90"/>
    </location>
</feature>
<feature type="domain" description="Major facilitator superfamily (MFS) profile" evidence="7">
    <location>
        <begin position="29"/>
        <end position="467"/>
    </location>
</feature>
<dbReference type="AlphaFoldDB" id="A0AAD9CYU9"/>
<sequence>MGFGNFAEVPNNTASSWYRDPGLRKGFLQIVILYTAVYSLGYDGSLLNGLQALPAWAEDFNRPAGTRLGLIAATYYLPKIPATFVIAWIVDRFGRKIPLYIGSLFMIAGAFLGGFAHNVGTLMGSRVLLGVGTAFAQITACALVPELAHPRMRHHAGGFLNTTYYVGSIFAAWLTFAMVYYPGGSSWSWRIPTLVQGFGPVLLLGAIVVPESPRWLVKNGREHEAHETLAKYHANGKMDDPLVLLEMREIKASVEIEKISQSSSWLAFFQTPGNRRRFFVIILLGTATQWSGNGVVQYFLVPVLKTVGITRPPQTAGINGGLSIFNWFVAMTGAGLVERVGRRKLFLTSIGGMLGCFCLITALAGAYNGTKVKSTGVAMVPFIFFFMGFYSLAFTPLPMLYTPEISPLTLRAKSAALLLLSQNCAQALNQFANPIALKAIGWKYYFVYIGVLCVYFVLFYKTIRETRGLTTEEAAVVYESDEVREAAMAEERRLHEEAAFLPEDTGLELKKSIQEDEVKKEGV</sequence>
<keyword evidence="4 6" id="KW-1133">Transmembrane helix</keyword>
<evidence type="ECO:0000256" key="6">
    <source>
        <dbReference type="SAM" id="Phobius"/>
    </source>
</evidence>
<dbReference type="FunFam" id="1.20.1250.20:FF:000117">
    <property type="entry name" value="MFS hexose transporter"/>
    <property type="match status" value="1"/>
</dbReference>
<dbReference type="InterPro" id="IPR050360">
    <property type="entry name" value="MFS_Sugar_Transporters"/>
</dbReference>
<comment type="caution">
    <text evidence="8">The sequence shown here is derived from an EMBL/GenBank/DDBJ whole genome shotgun (WGS) entry which is preliminary data.</text>
</comment>
<dbReference type="Proteomes" id="UP001182556">
    <property type="component" value="Unassembled WGS sequence"/>
</dbReference>
<dbReference type="Gene3D" id="1.20.1250.20">
    <property type="entry name" value="MFS general substrate transporter like domains"/>
    <property type="match status" value="1"/>
</dbReference>
<dbReference type="GO" id="GO:0016020">
    <property type="term" value="C:membrane"/>
    <property type="evidence" value="ECO:0007669"/>
    <property type="project" value="UniProtKB-SubCell"/>
</dbReference>
<dbReference type="PROSITE" id="PS50850">
    <property type="entry name" value="MFS"/>
    <property type="match status" value="1"/>
</dbReference>
<organism evidence="8 9">
    <name type="scientific">Papiliotrema laurentii</name>
    <name type="common">Cryptococcus laurentii</name>
    <dbReference type="NCBI Taxonomy" id="5418"/>
    <lineage>
        <taxon>Eukaryota</taxon>
        <taxon>Fungi</taxon>
        <taxon>Dikarya</taxon>
        <taxon>Basidiomycota</taxon>
        <taxon>Agaricomycotina</taxon>
        <taxon>Tremellomycetes</taxon>
        <taxon>Tremellales</taxon>
        <taxon>Rhynchogastremaceae</taxon>
        <taxon>Papiliotrema</taxon>
    </lineage>
</organism>